<dbReference type="EMBL" id="CAFBMQ010000077">
    <property type="protein sequence ID" value="CAB4907714.1"/>
    <property type="molecule type" value="Genomic_DNA"/>
</dbReference>
<dbReference type="AlphaFoldDB" id="A0A6J7GKU8"/>
<keyword evidence="2" id="KW-0812">Transmembrane</keyword>
<accession>A0A6J7GKU8</accession>
<evidence type="ECO:0000313" key="3">
    <source>
        <dbReference type="EMBL" id="CAB4907714.1"/>
    </source>
</evidence>
<feature type="region of interest" description="Disordered" evidence="1">
    <location>
        <begin position="1"/>
        <end position="21"/>
    </location>
</feature>
<name>A0A6J7GKU8_9ZZZZ</name>
<feature type="compositionally biased region" description="Basic and acidic residues" evidence="1">
    <location>
        <begin position="1"/>
        <end position="12"/>
    </location>
</feature>
<keyword evidence="2" id="KW-0472">Membrane</keyword>
<feature type="transmembrane region" description="Helical" evidence="2">
    <location>
        <begin position="48"/>
        <end position="68"/>
    </location>
</feature>
<evidence type="ECO:0000256" key="2">
    <source>
        <dbReference type="SAM" id="Phobius"/>
    </source>
</evidence>
<organism evidence="3">
    <name type="scientific">freshwater metagenome</name>
    <dbReference type="NCBI Taxonomy" id="449393"/>
    <lineage>
        <taxon>unclassified sequences</taxon>
        <taxon>metagenomes</taxon>
        <taxon>ecological metagenomes</taxon>
    </lineage>
</organism>
<protein>
    <submittedName>
        <fullName evidence="3">Unannotated protein</fullName>
    </submittedName>
</protein>
<evidence type="ECO:0000256" key="1">
    <source>
        <dbReference type="SAM" id="MobiDB-lite"/>
    </source>
</evidence>
<sequence length="188" mass="18902">MTDDDLDRRLRAADPLPDLPALRPDRLDQLLEDTVTATAPQTHHRPRALLLAGAAAAVVAVGGGALWLTTGNGDPTVLTAQPVGGPAASCAAITPETLAGSDVAFAARVTGVEGGTATLETTERFAGDVADTVEVVQGDADDVVDGAPLELQPGTTYLLTADGGTIGSCSGSGVDSPELRALFEAAFG</sequence>
<keyword evidence="2" id="KW-1133">Transmembrane helix</keyword>
<gene>
    <name evidence="3" type="ORF">UFOPK3609_00648</name>
</gene>
<proteinExistence type="predicted"/>
<reference evidence="3" key="1">
    <citation type="submission" date="2020-05" db="EMBL/GenBank/DDBJ databases">
        <authorList>
            <person name="Chiriac C."/>
            <person name="Salcher M."/>
            <person name="Ghai R."/>
            <person name="Kavagutti S V."/>
        </authorList>
    </citation>
    <scope>NUCLEOTIDE SEQUENCE</scope>
</reference>